<name>A0A286UQL2_9AGAM</name>
<evidence type="ECO:0000256" key="3">
    <source>
        <dbReference type="ARBA" id="ARBA00010617"/>
    </source>
</evidence>
<dbReference type="PRINTS" id="PR00385">
    <property type="entry name" value="P450"/>
</dbReference>
<evidence type="ECO:0000313" key="10">
    <source>
        <dbReference type="EMBL" id="PAV21765.1"/>
    </source>
</evidence>
<gene>
    <name evidence="10" type="ORF">PNOK_0172200</name>
</gene>
<dbReference type="GO" id="GO:0020037">
    <property type="term" value="F:heme binding"/>
    <property type="evidence" value="ECO:0007669"/>
    <property type="project" value="InterPro"/>
</dbReference>
<reference evidence="10 11" key="1">
    <citation type="journal article" date="2017" name="Mol. Ecol.">
        <title>Comparative and population genomic landscape of Phellinus noxius: A hypervariable fungus causing root rot in trees.</title>
        <authorList>
            <person name="Chung C.L."/>
            <person name="Lee T.J."/>
            <person name="Akiba M."/>
            <person name="Lee H.H."/>
            <person name="Kuo T.H."/>
            <person name="Liu D."/>
            <person name="Ke H.M."/>
            <person name="Yokoi T."/>
            <person name="Roa M.B."/>
            <person name="Lu M.J."/>
            <person name="Chang Y.Y."/>
            <person name="Ann P.J."/>
            <person name="Tsai J.N."/>
            <person name="Chen C.Y."/>
            <person name="Tzean S.S."/>
            <person name="Ota Y."/>
            <person name="Hattori T."/>
            <person name="Sahashi N."/>
            <person name="Liou R.F."/>
            <person name="Kikuchi T."/>
            <person name="Tsai I.J."/>
        </authorList>
    </citation>
    <scope>NUCLEOTIDE SEQUENCE [LARGE SCALE GENOMIC DNA]</scope>
    <source>
        <strain evidence="10 11">FFPRI411160</strain>
    </source>
</reference>
<evidence type="ECO:0000256" key="6">
    <source>
        <dbReference type="ARBA" id="ARBA00023002"/>
    </source>
</evidence>
<evidence type="ECO:0000313" key="11">
    <source>
        <dbReference type="Proteomes" id="UP000217199"/>
    </source>
</evidence>
<evidence type="ECO:0000256" key="2">
    <source>
        <dbReference type="ARBA" id="ARBA00005179"/>
    </source>
</evidence>
<dbReference type="PRINTS" id="PR00463">
    <property type="entry name" value="EP450I"/>
</dbReference>
<evidence type="ECO:0000256" key="1">
    <source>
        <dbReference type="ARBA" id="ARBA00001971"/>
    </source>
</evidence>
<proteinExistence type="inferred from homology"/>
<dbReference type="GO" id="GO:0004497">
    <property type="term" value="F:monooxygenase activity"/>
    <property type="evidence" value="ECO:0007669"/>
    <property type="project" value="UniProtKB-KW"/>
</dbReference>
<dbReference type="EMBL" id="NBII01000002">
    <property type="protein sequence ID" value="PAV21765.1"/>
    <property type="molecule type" value="Genomic_DNA"/>
</dbReference>
<organism evidence="10 11">
    <name type="scientific">Pyrrhoderma noxium</name>
    <dbReference type="NCBI Taxonomy" id="2282107"/>
    <lineage>
        <taxon>Eukaryota</taxon>
        <taxon>Fungi</taxon>
        <taxon>Dikarya</taxon>
        <taxon>Basidiomycota</taxon>
        <taxon>Agaricomycotina</taxon>
        <taxon>Agaricomycetes</taxon>
        <taxon>Hymenochaetales</taxon>
        <taxon>Hymenochaetaceae</taxon>
        <taxon>Pyrrhoderma</taxon>
    </lineage>
</organism>
<comment type="pathway">
    <text evidence="2">Secondary metabolite biosynthesis.</text>
</comment>
<dbReference type="InParanoid" id="A0A286UQL2"/>
<comment type="similarity">
    <text evidence="3">Belongs to the cytochrome P450 family.</text>
</comment>
<comment type="cofactor">
    <cofactor evidence="1 9">
        <name>heme</name>
        <dbReference type="ChEBI" id="CHEBI:30413"/>
    </cofactor>
</comment>
<dbReference type="OrthoDB" id="1470350at2759"/>
<accession>A0A286UQL2</accession>
<evidence type="ECO:0000256" key="5">
    <source>
        <dbReference type="ARBA" id="ARBA00022723"/>
    </source>
</evidence>
<evidence type="ECO:0000256" key="8">
    <source>
        <dbReference type="ARBA" id="ARBA00023033"/>
    </source>
</evidence>
<dbReference type="SUPFAM" id="SSF48264">
    <property type="entry name" value="Cytochrome P450"/>
    <property type="match status" value="1"/>
</dbReference>
<keyword evidence="6" id="KW-0560">Oxidoreductase</keyword>
<comment type="caution">
    <text evidence="10">The sequence shown here is derived from an EMBL/GenBank/DDBJ whole genome shotgun (WGS) entry which is preliminary data.</text>
</comment>
<dbReference type="GO" id="GO:0016705">
    <property type="term" value="F:oxidoreductase activity, acting on paired donors, with incorporation or reduction of molecular oxygen"/>
    <property type="evidence" value="ECO:0007669"/>
    <property type="project" value="InterPro"/>
</dbReference>
<dbReference type="InterPro" id="IPR002401">
    <property type="entry name" value="Cyt_P450_E_grp-I"/>
</dbReference>
<evidence type="ECO:0000256" key="7">
    <source>
        <dbReference type="ARBA" id="ARBA00023004"/>
    </source>
</evidence>
<evidence type="ECO:0000256" key="9">
    <source>
        <dbReference type="PIRSR" id="PIRSR602401-1"/>
    </source>
</evidence>
<sequence length="548" mass="61014">MSLQYTAILLLSLSIYVSWSLIRRRKSPFDNISGPPCKSFFYGNIREIFNKDGWEYHRKMWDYGGLSKFKGLVGKNYIYTFDPLALKHVLIKDSDAFEEPEALIIMHEQLFGNGLLATIGVKHKRQRKMLNPAFSIGHLKDILPMLYPIVHQLREGIMLEINQGKKQIDIMSWMTRVALECIAQGGLGHTLSTFGSGGKSNVYGSAIKKLLPLSFQAYVFKDPLPFLNKLGAIKLGNSLVYILPWGLPKEIKGAIDAVQDASVQVLKKKRALEKEGGVTEEPLGRGKDIMNVLLKENMDASIAEDEIVGHMNAMLFAATDTTSSAMSRILSVLAQNPDEQSRLREEVTIARKEYGDLDYDKLQSLPYLDAVCRETLRVYPPGSSVTREALKDTVIPLQFPIKSKDGLSDIDEVFVPKGTEIYISILGANRSKMIWGEDAEEWKPSRWLGTLPSSVSEAHLPGVYSQMMTFLGGGRSCIGFKLAEMEIKLVTSVLIEAFVFEPAVDVSWDMGLVSTPRIKSSTDITPSLPLKVIPVSNLESSLSDNISQ</sequence>
<dbReference type="Pfam" id="PF00067">
    <property type="entry name" value="p450"/>
    <property type="match status" value="1"/>
</dbReference>
<dbReference type="AlphaFoldDB" id="A0A286UQL2"/>
<dbReference type="PANTHER" id="PTHR24305:SF166">
    <property type="entry name" value="CYTOCHROME P450 12A4, MITOCHONDRIAL-RELATED"/>
    <property type="match status" value="1"/>
</dbReference>
<keyword evidence="7 9" id="KW-0408">Iron</keyword>
<dbReference type="InterPro" id="IPR050121">
    <property type="entry name" value="Cytochrome_P450_monoxygenase"/>
</dbReference>
<dbReference type="STRING" id="2282107.A0A286UQL2"/>
<dbReference type="InterPro" id="IPR001128">
    <property type="entry name" value="Cyt_P450"/>
</dbReference>
<keyword evidence="11" id="KW-1185">Reference proteome</keyword>
<dbReference type="PANTHER" id="PTHR24305">
    <property type="entry name" value="CYTOCHROME P450"/>
    <property type="match status" value="1"/>
</dbReference>
<protein>
    <submittedName>
        <fullName evidence="10">Cytochrome P450</fullName>
    </submittedName>
</protein>
<keyword evidence="4 9" id="KW-0349">Heme</keyword>
<dbReference type="Proteomes" id="UP000217199">
    <property type="component" value="Unassembled WGS sequence"/>
</dbReference>
<dbReference type="GO" id="GO:0005506">
    <property type="term" value="F:iron ion binding"/>
    <property type="evidence" value="ECO:0007669"/>
    <property type="project" value="InterPro"/>
</dbReference>
<keyword evidence="5 9" id="KW-0479">Metal-binding</keyword>
<dbReference type="InterPro" id="IPR036396">
    <property type="entry name" value="Cyt_P450_sf"/>
</dbReference>
<feature type="binding site" description="axial binding residue" evidence="9">
    <location>
        <position position="477"/>
    </location>
    <ligand>
        <name>heme</name>
        <dbReference type="ChEBI" id="CHEBI:30413"/>
    </ligand>
    <ligandPart>
        <name>Fe</name>
        <dbReference type="ChEBI" id="CHEBI:18248"/>
    </ligandPart>
</feature>
<dbReference type="Gene3D" id="1.10.630.10">
    <property type="entry name" value="Cytochrome P450"/>
    <property type="match status" value="1"/>
</dbReference>
<evidence type="ECO:0000256" key="4">
    <source>
        <dbReference type="ARBA" id="ARBA00022617"/>
    </source>
</evidence>
<keyword evidence="8" id="KW-0503">Monooxygenase</keyword>
<dbReference type="CDD" id="cd11069">
    <property type="entry name" value="CYP_FUM15-like"/>
    <property type="match status" value="1"/>
</dbReference>